<sequence>MLNKAREFAIKAHGEQKYGSEPYIVHLDAVVNNLQAYDQTAQIVGYLHDVMEDTEITYEDIKENFGGFVADCVAIVTDEPDSNRKERKAKTYEKMANVTGDLELALIVKAADRLANLQACIKGGNAKLLNQYRDEQSAFKTAAYRRNKCEDIWQEIERIINLE</sequence>
<comment type="caution">
    <text evidence="1">The sequence shown here is derived from an EMBL/GenBank/DDBJ whole genome shotgun (WGS) entry which is preliminary data.</text>
</comment>
<reference evidence="1 2" key="1">
    <citation type="submission" date="2022-11" db="EMBL/GenBank/DDBJ databases">
        <title>Spartinivicinus poritis sp. nov., isolated from scleractinian coral Porites lutea.</title>
        <authorList>
            <person name="Zhang G."/>
            <person name="Cai L."/>
            <person name="Wei Q."/>
        </authorList>
    </citation>
    <scope>NUCLEOTIDE SEQUENCE [LARGE SCALE GENOMIC DNA]</scope>
    <source>
        <strain evidence="1 2">A2-2</strain>
    </source>
</reference>
<keyword evidence="2" id="KW-1185">Reference proteome</keyword>
<dbReference type="InterPro" id="IPR052194">
    <property type="entry name" value="MESH1"/>
</dbReference>
<dbReference type="Proteomes" id="UP001528823">
    <property type="component" value="Unassembled WGS sequence"/>
</dbReference>
<dbReference type="EMBL" id="JAPMOU010000071">
    <property type="protein sequence ID" value="MDE1465587.1"/>
    <property type="molecule type" value="Genomic_DNA"/>
</dbReference>
<protein>
    <submittedName>
        <fullName evidence="1">HD domain-containing protein</fullName>
    </submittedName>
</protein>
<dbReference type="Gene3D" id="1.10.3210.10">
    <property type="entry name" value="Hypothetical protein af1432"/>
    <property type="match status" value="1"/>
</dbReference>
<evidence type="ECO:0000313" key="2">
    <source>
        <dbReference type="Proteomes" id="UP001528823"/>
    </source>
</evidence>
<proteinExistence type="predicted"/>
<dbReference type="Pfam" id="PF13328">
    <property type="entry name" value="HD_4"/>
    <property type="match status" value="1"/>
</dbReference>
<gene>
    <name evidence="1" type="ORF">ORQ98_26860</name>
</gene>
<accession>A0ABT5UGZ8</accession>
<name>A0ABT5UGZ8_9GAMM</name>
<dbReference type="RefSeq" id="WP_274691891.1">
    <property type="nucleotide sequence ID" value="NZ_JAPMOU010000071.1"/>
</dbReference>
<dbReference type="SUPFAM" id="SSF109604">
    <property type="entry name" value="HD-domain/PDEase-like"/>
    <property type="match status" value="1"/>
</dbReference>
<dbReference type="PANTHER" id="PTHR46246">
    <property type="entry name" value="GUANOSINE-3',5'-BIS(DIPHOSPHATE) 3'-PYROPHOSPHOHYDROLASE MESH1"/>
    <property type="match status" value="1"/>
</dbReference>
<dbReference type="PANTHER" id="PTHR46246:SF1">
    <property type="entry name" value="GUANOSINE-3',5'-BIS(DIPHOSPHATE) 3'-PYROPHOSPHOHYDROLASE MESH1"/>
    <property type="match status" value="1"/>
</dbReference>
<organism evidence="1 2">
    <name type="scientific">Spartinivicinus poritis</name>
    <dbReference type="NCBI Taxonomy" id="2994640"/>
    <lineage>
        <taxon>Bacteria</taxon>
        <taxon>Pseudomonadati</taxon>
        <taxon>Pseudomonadota</taxon>
        <taxon>Gammaproteobacteria</taxon>
        <taxon>Oceanospirillales</taxon>
        <taxon>Zooshikellaceae</taxon>
        <taxon>Spartinivicinus</taxon>
    </lineage>
</organism>
<evidence type="ECO:0000313" key="1">
    <source>
        <dbReference type="EMBL" id="MDE1465587.1"/>
    </source>
</evidence>